<evidence type="ECO:0000313" key="1">
    <source>
        <dbReference type="EMBL" id="CAF3948580.1"/>
    </source>
</evidence>
<reference evidence="1" key="1">
    <citation type="submission" date="2021-02" db="EMBL/GenBank/DDBJ databases">
        <authorList>
            <person name="Nowell W R."/>
        </authorList>
    </citation>
    <scope>NUCLEOTIDE SEQUENCE</scope>
</reference>
<gene>
    <name evidence="1" type="ORF">OKA104_LOCUS26815</name>
</gene>
<dbReference type="PANTHER" id="PTHR46312:SF2">
    <property type="entry name" value="NUCLEOTIDE-BINDING OLIGOMERIZATION DOMAIN-CONTAINING PROTEIN 2-LIKE"/>
    <property type="match status" value="1"/>
</dbReference>
<proteinExistence type="predicted"/>
<comment type="caution">
    <text evidence="1">The sequence shown here is derived from an EMBL/GenBank/DDBJ whole genome shotgun (WGS) entry which is preliminary data.</text>
</comment>
<dbReference type="EMBL" id="CAJOAY010002390">
    <property type="protein sequence ID" value="CAF3948580.1"/>
    <property type="molecule type" value="Genomic_DNA"/>
</dbReference>
<organism evidence="1 2">
    <name type="scientific">Adineta steineri</name>
    <dbReference type="NCBI Taxonomy" id="433720"/>
    <lineage>
        <taxon>Eukaryota</taxon>
        <taxon>Metazoa</taxon>
        <taxon>Spiralia</taxon>
        <taxon>Gnathifera</taxon>
        <taxon>Rotifera</taxon>
        <taxon>Eurotatoria</taxon>
        <taxon>Bdelloidea</taxon>
        <taxon>Adinetida</taxon>
        <taxon>Adinetidae</taxon>
        <taxon>Adineta</taxon>
    </lineage>
</organism>
<name>A0A819KQK3_9BILA</name>
<dbReference type="PANTHER" id="PTHR46312">
    <property type="entry name" value="NACHT DOMAIN-CONTAINING PROTEIN"/>
    <property type="match status" value="1"/>
</dbReference>
<dbReference type="Proteomes" id="UP000663881">
    <property type="component" value="Unassembled WGS sequence"/>
</dbReference>
<accession>A0A819KQK3</accession>
<dbReference type="AlphaFoldDB" id="A0A819KQK3"/>
<evidence type="ECO:0000313" key="2">
    <source>
        <dbReference type="Proteomes" id="UP000663881"/>
    </source>
</evidence>
<protein>
    <submittedName>
        <fullName evidence="1">Uncharacterized protein</fullName>
    </submittedName>
</protein>
<sequence length="242" mass="27824">MNTLSHSVQLEITGFTDDNISMYVKQFFADFGDEAQNLSSEHEKILSFLKRNPRIWGIAHIPINLELICSVWSNTHWSETKTLTMTGLYDEITKWICRRYLMKQKGVSTEVLKLTNSNTVSKLFDFWSREEWYVRNIPMEKIMEAYVCTKIAEWCPIIGLHSLRTACGVIIVEQRVVVYGNSNPIAFDMPSCKLCDDLADVLANQSGSAFYLRTSSSNAVLPFKQSLSPVLYENDDKRQERL</sequence>